<dbReference type="InterPro" id="IPR013486">
    <property type="entry name" value="SpoIID/LytB"/>
</dbReference>
<feature type="domain" description="Sporulation stage II protein D amidase enhancer LytB N-terminal" evidence="1">
    <location>
        <begin position="6"/>
        <end position="96"/>
    </location>
</feature>
<organism evidence="2 3">
    <name type="scientific">Candidatus Magnetoglobus multicellularis str. Araruama</name>
    <dbReference type="NCBI Taxonomy" id="890399"/>
    <lineage>
        <taxon>Bacteria</taxon>
        <taxon>Pseudomonadati</taxon>
        <taxon>Thermodesulfobacteriota</taxon>
        <taxon>Desulfobacteria</taxon>
        <taxon>Desulfobacterales</taxon>
        <taxon>Desulfobacteraceae</taxon>
        <taxon>Candidatus Magnetoglobus</taxon>
    </lineage>
</organism>
<evidence type="ECO:0000313" key="3">
    <source>
        <dbReference type="Proteomes" id="UP000189670"/>
    </source>
</evidence>
<evidence type="ECO:0000313" key="2">
    <source>
        <dbReference type="EMBL" id="ETR64891.1"/>
    </source>
</evidence>
<dbReference type="EMBL" id="ATBP01003491">
    <property type="protein sequence ID" value="ETR64891.1"/>
    <property type="molecule type" value="Genomic_DNA"/>
</dbReference>
<feature type="non-terminal residue" evidence="2">
    <location>
        <position position="1"/>
    </location>
</feature>
<dbReference type="Proteomes" id="UP000189670">
    <property type="component" value="Unassembled WGS sequence"/>
</dbReference>
<protein>
    <submittedName>
        <fullName evidence="2">Stage II sporulation protein D</fullName>
    </submittedName>
</protein>
<proteinExistence type="predicted"/>
<dbReference type="GO" id="GO:0030435">
    <property type="term" value="P:sporulation resulting in formation of a cellular spore"/>
    <property type="evidence" value="ECO:0007669"/>
    <property type="project" value="InterPro"/>
</dbReference>
<gene>
    <name evidence="2" type="ORF">OMM_15176</name>
</gene>
<dbReference type="AlphaFoldDB" id="A0A1V1NQM4"/>
<accession>A0A1V1NQM4</accession>
<name>A0A1V1NQM4_9BACT</name>
<dbReference type="InterPro" id="IPR013693">
    <property type="entry name" value="SpoIID/LytB_N"/>
</dbReference>
<evidence type="ECO:0000259" key="1">
    <source>
        <dbReference type="Pfam" id="PF08486"/>
    </source>
</evidence>
<feature type="non-terminal residue" evidence="2">
    <location>
        <position position="205"/>
    </location>
</feature>
<dbReference type="Pfam" id="PF08486">
    <property type="entry name" value="SpoIID"/>
    <property type="match status" value="1"/>
</dbReference>
<comment type="caution">
    <text evidence="2">The sequence shown here is derived from an EMBL/GenBank/DDBJ whole genome shotgun (WGS) entry which is preliminary data.</text>
</comment>
<reference evidence="3" key="1">
    <citation type="submission" date="2012-11" db="EMBL/GenBank/DDBJ databases">
        <authorList>
            <person name="Lucero-Rivera Y.E."/>
            <person name="Tovar-Ramirez D."/>
        </authorList>
    </citation>
    <scope>NUCLEOTIDE SEQUENCE [LARGE SCALE GENOMIC DNA]</scope>
    <source>
        <strain evidence="3">Araruama</strain>
    </source>
</reference>
<sequence length="205" mass="23316">CLKAMNKKLYVINYIFIEQYLRSVVPCESISSWPGETLKAQAIAARTYAYKKFISKRSYDFDLYDDTWDQVYGGVEKETKRTDKMVEQTKGIIITHNKKPIHAFYTSNNGGYSADVKSIFGLKQMVYLKAKPDLASSKAQMANWTRIKSKKTIEKILSDRHLTIGSLINIYPTQRGPSGRVLKIKLIGDQKEIEIMTKPFLTGGG</sequence>
<dbReference type="NCBIfam" id="TIGR02669">
    <property type="entry name" value="SpoIID_LytB"/>
    <property type="match status" value="1"/>
</dbReference>